<organism evidence="2 3">
    <name type="scientific">Colwellia psychrerythraea</name>
    <name type="common">Vibrio psychroerythus</name>
    <dbReference type="NCBI Taxonomy" id="28229"/>
    <lineage>
        <taxon>Bacteria</taxon>
        <taxon>Pseudomonadati</taxon>
        <taxon>Pseudomonadota</taxon>
        <taxon>Gammaproteobacteria</taxon>
        <taxon>Alteromonadales</taxon>
        <taxon>Colwelliaceae</taxon>
        <taxon>Colwellia</taxon>
    </lineage>
</organism>
<evidence type="ECO:0000313" key="2">
    <source>
        <dbReference type="EMBL" id="OUR80846.1"/>
    </source>
</evidence>
<accession>A0A1Y5EHC8</accession>
<proteinExistence type="predicted"/>
<comment type="caution">
    <text evidence="2">The sequence shown here is derived from an EMBL/GenBank/DDBJ whole genome shotgun (WGS) entry which is preliminary data.</text>
</comment>
<keyword evidence="1" id="KW-0812">Transmembrane</keyword>
<gene>
    <name evidence="2" type="ORF">A9Q75_09230</name>
</gene>
<dbReference type="Proteomes" id="UP000243053">
    <property type="component" value="Unassembled WGS sequence"/>
</dbReference>
<name>A0A1Y5EHC8_COLPS</name>
<evidence type="ECO:0000313" key="3">
    <source>
        <dbReference type="Proteomes" id="UP000243053"/>
    </source>
</evidence>
<dbReference type="EMBL" id="MAAF01000056">
    <property type="protein sequence ID" value="OUR80846.1"/>
    <property type="molecule type" value="Genomic_DNA"/>
</dbReference>
<reference evidence="3" key="1">
    <citation type="journal article" date="2017" name="Proc. Natl. Acad. Sci. U.S.A.">
        <title>Simulation of Deepwater Horizon oil plume reveals substrate specialization within a complex community of hydrocarbon degraders.</title>
        <authorList>
            <person name="Hu P."/>
            <person name="Dubinsky E.A."/>
            <person name="Probst A.J."/>
            <person name="Wang J."/>
            <person name="Sieber C.M.K."/>
            <person name="Tom L.M."/>
            <person name="Gardinali P."/>
            <person name="Banfield J.F."/>
            <person name="Atlas R.M."/>
            <person name="Andersen G.L."/>
        </authorList>
    </citation>
    <scope>NUCLEOTIDE SEQUENCE [LARGE SCALE GENOMIC DNA]</scope>
</reference>
<feature type="transmembrane region" description="Helical" evidence="1">
    <location>
        <begin position="58"/>
        <end position="84"/>
    </location>
</feature>
<evidence type="ECO:0000256" key="1">
    <source>
        <dbReference type="SAM" id="Phobius"/>
    </source>
</evidence>
<sequence length="125" mass="13723">MKTEHIPGYLAGADSDPLMVVMAVILVVLVLIAGVFYFKLHAVPEHIAHGKNHTQIQLITILTILALFTHNNIFWVAALVLAVVELPDFLTPLKSIAKSLATIAQSKEQKTQKNTEETVVVKENS</sequence>
<keyword evidence="1" id="KW-0472">Membrane</keyword>
<feature type="transmembrane region" description="Helical" evidence="1">
    <location>
        <begin position="18"/>
        <end position="38"/>
    </location>
</feature>
<keyword evidence="1" id="KW-1133">Transmembrane helix</keyword>
<dbReference type="AlphaFoldDB" id="A0A1Y5EHC8"/>
<protein>
    <submittedName>
        <fullName evidence="2">Uncharacterized protein</fullName>
    </submittedName>
</protein>